<evidence type="ECO:0000313" key="4">
    <source>
        <dbReference type="EMBL" id="AKA69195.1"/>
    </source>
</evidence>
<dbReference type="Gene3D" id="3.40.50.720">
    <property type="entry name" value="NAD(P)-binding Rossmann-like Domain"/>
    <property type="match status" value="1"/>
</dbReference>
<dbReference type="PRINTS" id="PR00080">
    <property type="entry name" value="SDRFAMILY"/>
</dbReference>
<proteinExistence type="inferred from homology"/>
<dbReference type="KEGG" id="csq:CSCA_2070"/>
<dbReference type="NCBIfam" id="NF006132">
    <property type="entry name" value="PRK08277.1"/>
    <property type="match status" value="1"/>
</dbReference>
<keyword evidence="5" id="KW-1185">Reference proteome</keyword>
<dbReference type="RefSeq" id="WP_029162980.1">
    <property type="nucleotide sequence ID" value="NZ_CP009933.1"/>
</dbReference>
<dbReference type="HOGENOM" id="CLU_010194_1_1_9"/>
<reference evidence="4 5" key="1">
    <citation type="journal article" date="2015" name="J. Biotechnol.">
        <title>Complete genome sequence of a malodorant-producing acetogen, Clostridium scatologenes ATCC 25775(T).</title>
        <authorList>
            <person name="Zhu Z."/>
            <person name="Guo T."/>
            <person name="Zheng H."/>
            <person name="Song T."/>
            <person name="Ouyang P."/>
            <person name="Xie J."/>
        </authorList>
    </citation>
    <scope>NUCLEOTIDE SEQUENCE [LARGE SCALE GENOMIC DNA]</scope>
    <source>
        <strain evidence="4 5">ATCC 25775</strain>
    </source>
</reference>
<dbReference type="InterPro" id="IPR020904">
    <property type="entry name" value="Sc_DH/Rdtase_CS"/>
</dbReference>
<dbReference type="STRING" id="1548.CSCA_2070"/>
<dbReference type="PANTHER" id="PTHR42760">
    <property type="entry name" value="SHORT-CHAIN DEHYDROGENASES/REDUCTASES FAMILY MEMBER"/>
    <property type="match status" value="1"/>
</dbReference>
<comment type="similarity">
    <text evidence="1 3">Belongs to the short-chain dehydrogenases/reductases (SDR) family.</text>
</comment>
<dbReference type="PRINTS" id="PR00081">
    <property type="entry name" value="GDHRDH"/>
</dbReference>
<evidence type="ECO:0000313" key="5">
    <source>
        <dbReference type="Proteomes" id="UP000033115"/>
    </source>
</evidence>
<organism evidence="4 5">
    <name type="scientific">Clostridium scatologenes</name>
    <dbReference type="NCBI Taxonomy" id="1548"/>
    <lineage>
        <taxon>Bacteria</taxon>
        <taxon>Bacillati</taxon>
        <taxon>Bacillota</taxon>
        <taxon>Clostridia</taxon>
        <taxon>Eubacteriales</taxon>
        <taxon>Clostridiaceae</taxon>
        <taxon>Clostridium</taxon>
    </lineage>
</organism>
<name>A0A0E3K0P5_CLOSL</name>
<evidence type="ECO:0000256" key="2">
    <source>
        <dbReference type="ARBA" id="ARBA00023002"/>
    </source>
</evidence>
<dbReference type="PANTHER" id="PTHR42760:SF115">
    <property type="entry name" value="3-OXOACYL-[ACYL-CARRIER-PROTEIN] REDUCTASE FABG"/>
    <property type="match status" value="1"/>
</dbReference>
<dbReference type="GO" id="GO:0005975">
    <property type="term" value="P:carbohydrate metabolic process"/>
    <property type="evidence" value="ECO:0007669"/>
    <property type="project" value="UniProtKB-ARBA"/>
</dbReference>
<dbReference type="InterPro" id="IPR002347">
    <property type="entry name" value="SDR_fam"/>
</dbReference>
<dbReference type="FunFam" id="3.40.50.720:FF:000240">
    <property type="entry name" value="SDR family oxidoreductase"/>
    <property type="match status" value="1"/>
</dbReference>
<evidence type="ECO:0000256" key="1">
    <source>
        <dbReference type="ARBA" id="ARBA00006484"/>
    </source>
</evidence>
<dbReference type="Proteomes" id="UP000033115">
    <property type="component" value="Chromosome"/>
</dbReference>
<accession>A0A0E3K0P5</accession>
<dbReference type="PROSITE" id="PS00061">
    <property type="entry name" value="ADH_SHORT"/>
    <property type="match status" value="1"/>
</dbReference>
<keyword evidence="2" id="KW-0560">Oxidoreductase</keyword>
<dbReference type="CDD" id="cd08935">
    <property type="entry name" value="mannonate_red_SDR_c"/>
    <property type="match status" value="1"/>
</dbReference>
<protein>
    <submittedName>
        <fullName evidence="4">Short-chain dehydrogenase/reductase SDR</fullName>
    </submittedName>
</protein>
<dbReference type="AlphaFoldDB" id="A0A0E3K0P5"/>
<sequence>MNLPFQIDLKDKVVVITGAGGILCSGFAKAVAQCGAKVALLDLNKKAADAVAEEIKAAGGIAVGVETNVLDVESIKKARNEVNERFGLCDILINGAGGNNPKGTTSKDYLFKEDLENKEEGIKTFFDLDPKGIEFVFNLNFLGTLLPTQIFVKDMIGKEGAAILNISSMNAFTPLTRIPAYSGAKAAVSNFTQWLAVHLSKVGVRVNAIAPGFFLTNQNRGLLVNSDGSYTERAQKIINATPMGRYGEVEELTGTLLWLLNSKASGFVNGVVVPVDGGFSAYSGV</sequence>
<dbReference type="GO" id="GO:0016616">
    <property type="term" value="F:oxidoreductase activity, acting on the CH-OH group of donors, NAD or NADP as acceptor"/>
    <property type="evidence" value="ECO:0007669"/>
    <property type="project" value="UniProtKB-ARBA"/>
</dbReference>
<dbReference type="InterPro" id="IPR036291">
    <property type="entry name" value="NAD(P)-bd_dom_sf"/>
</dbReference>
<evidence type="ECO:0000256" key="3">
    <source>
        <dbReference type="RuleBase" id="RU000363"/>
    </source>
</evidence>
<dbReference type="SUPFAM" id="SSF51735">
    <property type="entry name" value="NAD(P)-binding Rossmann-fold domains"/>
    <property type="match status" value="1"/>
</dbReference>
<gene>
    <name evidence="4" type="ORF">CSCA_2070</name>
</gene>
<dbReference type="Pfam" id="PF00106">
    <property type="entry name" value="adh_short"/>
    <property type="match status" value="1"/>
</dbReference>
<dbReference type="EMBL" id="CP009933">
    <property type="protein sequence ID" value="AKA69195.1"/>
    <property type="molecule type" value="Genomic_DNA"/>
</dbReference>